<feature type="region of interest" description="Disordered" evidence="1">
    <location>
        <begin position="89"/>
        <end position="123"/>
    </location>
</feature>
<dbReference type="STRING" id="953739.SVEN_6069"/>
<dbReference type="EMBL" id="FR845719">
    <property type="protein sequence ID" value="CCA59355.1"/>
    <property type="molecule type" value="Genomic_DNA"/>
</dbReference>
<feature type="compositionally biased region" description="Basic and acidic residues" evidence="1">
    <location>
        <begin position="114"/>
        <end position="123"/>
    </location>
</feature>
<gene>
    <name evidence="2" type="ordered locus">SVEN_6069</name>
</gene>
<proteinExistence type="predicted"/>
<sequence length="123" mass="13331">MIHHRSRRLARPLLERPAAAVRQALPDLAEQILAQPAWPALASTLNDATAAGHAPAALLAQAARHRELGSATNLAEVLTWRLRRLPDLAVGERSHDRTASRVQPGPATPTPRATRSDSLPRSR</sequence>
<keyword evidence="3" id="KW-1185">Reference proteome</keyword>
<evidence type="ECO:0000256" key="1">
    <source>
        <dbReference type="SAM" id="MobiDB-lite"/>
    </source>
</evidence>
<name>F2RCA4_STRVP</name>
<dbReference type="HOGENOM" id="CLU_2014064_0_0_11"/>
<dbReference type="Proteomes" id="UP000006854">
    <property type="component" value="Chromosome"/>
</dbReference>
<reference evidence="2 3" key="1">
    <citation type="journal article" date="2011" name="BMC Genomics">
        <title>Genome-wide analysis of the role of GlnR in Streptomyces venezuelae provides new insights into global nitrogen regulation in actinomycetes.</title>
        <authorList>
            <person name="Pullan S.T."/>
            <person name="Bibb M.J."/>
            <person name="Merrick M."/>
        </authorList>
    </citation>
    <scope>NUCLEOTIDE SEQUENCE [LARGE SCALE GENOMIC DNA]</scope>
    <source>
        <strain evidence="2">ATCC 10712</strain>
    </source>
</reference>
<dbReference type="KEGG" id="sve:SVEN_6069"/>
<protein>
    <submittedName>
        <fullName evidence="2">Uncharacterized protein</fullName>
    </submittedName>
</protein>
<feature type="compositionally biased region" description="Basic and acidic residues" evidence="1">
    <location>
        <begin position="89"/>
        <end position="99"/>
    </location>
</feature>
<evidence type="ECO:0000313" key="3">
    <source>
        <dbReference type="Proteomes" id="UP000006854"/>
    </source>
</evidence>
<accession>F2RCA4</accession>
<organism evidence="2 3">
    <name type="scientific">Streptomyces venezuelae (strain ATCC 10712 / CBS 650.69 / DSM 40230 / JCM 4526 / NBRC 13096 / PD 04745)</name>
    <dbReference type="NCBI Taxonomy" id="953739"/>
    <lineage>
        <taxon>Bacteria</taxon>
        <taxon>Bacillati</taxon>
        <taxon>Actinomycetota</taxon>
        <taxon>Actinomycetes</taxon>
        <taxon>Kitasatosporales</taxon>
        <taxon>Streptomycetaceae</taxon>
        <taxon>Streptomyces</taxon>
    </lineage>
</organism>
<evidence type="ECO:0000313" key="2">
    <source>
        <dbReference type="EMBL" id="CCA59355.1"/>
    </source>
</evidence>
<dbReference type="AlphaFoldDB" id="F2RCA4"/>